<proteinExistence type="predicted"/>
<evidence type="ECO:0000256" key="1">
    <source>
        <dbReference type="SAM" id="Coils"/>
    </source>
</evidence>
<organism evidence="2 3">
    <name type="scientific">Magallana gigas</name>
    <name type="common">Pacific oyster</name>
    <name type="synonym">Crassostrea gigas</name>
    <dbReference type="NCBI Taxonomy" id="29159"/>
    <lineage>
        <taxon>Eukaryota</taxon>
        <taxon>Metazoa</taxon>
        <taxon>Spiralia</taxon>
        <taxon>Lophotrochozoa</taxon>
        <taxon>Mollusca</taxon>
        <taxon>Bivalvia</taxon>
        <taxon>Autobranchia</taxon>
        <taxon>Pteriomorphia</taxon>
        <taxon>Ostreida</taxon>
        <taxon>Ostreoidea</taxon>
        <taxon>Ostreidae</taxon>
        <taxon>Magallana</taxon>
    </lineage>
</organism>
<dbReference type="Proteomes" id="UP000005408">
    <property type="component" value="Unassembled WGS sequence"/>
</dbReference>
<keyword evidence="3" id="KW-1185">Reference proteome</keyword>
<dbReference type="EnsemblMetazoa" id="G28959.1">
    <property type="protein sequence ID" value="G28959.1:cds"/>
    <property type="gene ID" value="G28959"/>
</dbReference>
<evidence type="ECO:0000313" key="3">
    <source>
        <dbReference type="Proteomes" id="UP000005408"/>
    </source>
</evidence>
<name>A0A8W8LT80_MAGGI</name>
<dbReference type="OrthoDB" id="6159587at2759"/>
<reference evidence="2" key="1">
    <citation type="submission" date="2022-08" db="UniProtKB">
        <authorList>
            <consortium name="EnsemblMetazoa"/>
        </authorList>
    </citation>
    <scope>IDENTIFICATION</scope>
    <source>
        <strain evidence="2">05x7-T-G4-1.051#20</strain>
    </source>
</reference>
<sequence>MGILLSRHPQKSSRILSTDETKERIKALIAELDHECQNVLHVDMKPVEIALLVIIHQKHSDEITFNASHQSWTWNRKSFQDEYKTRLNDITQKDQQEETTKNFIKKAKMEVQNLDAIFDNLTDEEGNEVTVNNFLDRQRMVVSKMSVERAKEAKEQITNFSESFDDVGRRKKYQEKIEELNEKYKNRMMDYLENQRQNISEVLDQYHKEQMDMIKAMDKELMKEVERRNCPSSKDLLEKVRVKGDPAMDDEKLKIIDEMTNNIMKADIDKTELSKLFSERLTRDKTLKVAINLPHRSGASKENNEHFTHLIAKNYKNQPISIQSVMHRGSHTREAFLEAKNRAERL</sequence>
<keyword evidence="1" id="KW-0175">Coiled coil</keyword>
<dbReference type="AlphaFoldDB" id="A0A8W8LT80"/>
<feature type="coiled-coil region" evidence="1">
    <location>
        <begin position="170"/>
        <end position="209"/>
    </location>
</feature>
<evidence type="ECO:0000313" key="2">
    <source>
        <dbReference type="EnsemblMetazoa" id="G28959.1:cds"/>
    </source>
</evidence>
<accession>A0A8W8LT80</accession>
<protein>
    <submittedName>
        <fullName evidence="2">Uncharacterized protein</fullName>
    </submittedName>
</protein>